<dbReference type="InterPro" id="IPR008918">
    <property type="entry name" value="HhH2"/>
</dbReference>
<comment type="similarity">
    <text evidence="1 16">Belongs to the DNA polymerase type-A family.</text>
</comment>
<dbReference type="InterPro" id="IPR036279">
    <property type="entry name" value="5-3_exonuclease_C_sf"/>
</dbReference>
<dbReference type="InterPro" id="IPR002562">
    <property type="entry name" value="3'-5'_exonuclease_dom"/>
</dbReference>
<comment type="catalytic activity">
    <reaction evidence="14 16">
        <text>DNA(n) + a 2'-deoxyribonucleoside 5'-triphosphate = DNA(n+1) + diphosphate</text>
        <dbReference type="Rhea" id="RHEA:22508"/>
        <dbReference type="Rhea" id="RHEA-COMP:17339"/>
        <dbReference type="Rhea" id="RHEA-COMP:17340"/>
        <dbReference type="ChEBI" id="CHEBI:33019"/>
        <dbReference type="ChEBI" id="CHEBI:61560"/>
        <dbReference type="ChEBI" id="CHEBI:173112"/>
        <dbReference type="EC" id="2.7.7.7"/>
    </reaction>
</comment>
<dbReference type="InterPro" id="IPR020045">
    <property type="entry name" value="DNA_polI_H3TH"/>
</dbReference>
<keyword evidence="9 16" id="KW-0378">Hydrolase</keyword>
<dbReference type="SUPFAM" id="SSF56672">
    <property type="entry name" value="DNA/RNA polymerases"/>
    <property type="match status" value="1"/>
</dbReference>
<evidence type="ECO:0000259" key="19">
    <source>
        <dbReference type="SMART" id="SM00475"/>
    </source>
</evidence>
<dbReference type="InterPro" id="IPR001098">
    <property type="entry name" value="DNA-dir_DNA_pol_A_palm_dom"/>
</dbReference>
<dbReference type="InterPro" id="IPR036397">
    <property type="entry name" value="RNaseH_sf"/>
</dbReference>
<reference evidence="21" key="2">
    <citation type="submission" date="2021-04" db="EMBL/GenBank/DDBJ databases">
        <authorList>
            <person name="Gilroy R."/>
        </authorList>
    </citation>
    <scope>NUCLEOTIDE SEQUENCE</scope>
    <source>
        <strain evidence="21">14975</strain>
    </source>
</reference>
<feature type="region of interest" description="Disordered" evidence="17">
    <location>
        <begin position="309"/>
        <end position="354"/>
    </location>
</feature>
<dbReference type="Gene3D" id="3.30.420.10">
    <property type="entry name" value="Ribonuclease H-like superfamily/Ribonuclease H"/>
    <property type="match status" value="1"/>
</dbReference>
<dbReference type="InterPro" id="IPR012337">
    <property type="entry name" value="RNaseH-like_sf"/>
</dbReference>
<dbReference type="SUPFAM" id="SSF47807">
    <property type="entry name" value="5' to 3' exonuclease, C-terminal subdomain"/>
    <property type="match status" value="1"/>
</dbReference>
<dbReference type="SMART" id="SM00475">
    <property type="entry name" value="53EXOc"/>
    <property type="match status" value="1"/>
</dbReference>
<dbReference type="GO" id="GO:0008409">
    <property type="term" value="F:5'-3' exonuclease activity"/>
    <property type="evidence" value="ECO:0007669"/>
    <property type="project" value="UniProtKB-UniRule"/>
</dbReference>
<evidence type="ECO:0000256" key="13">
    <source>
        <dbReference type="ARBA" id="ARBA00023204"/>
    </source>
</evidence>
<dbReference type="PANTHER" id="PTHR10133:SF27">
    <property type="entry name" value="DNA POLYMERASE NU"/>
    <property type="match status" value="1"/>
</dbReference>
<evidence type="ECO:0000256" key="5">
    <source>
        <dbReference type="ARBA" id="ARBA00022695"/>
    </source>
</evidence>
<dbReference type="AlphaFoldDB" id="A0A9D1VBX7"/>
<protein>
    <recommendedName>
        <fullName evidence="3 15">DNA polymerase I</fullName>
        <ecNumber evidence="2 15">2.7.7.7</ecNumber>
    </recommendedName>
</protein>
<dbReference type="InterPro" id="IPR018320">
    <property type="entry name" value="DNA_polymerase_1"/>
</dbReference>
<evidence type="ECO:0000256" key="7">
    <source>
        <dbReference type="ARBA" id="ARBA00022722"/>
    </source>
</evidence>
<evidence type="ECO:0000256" key="2">
    <source>
        <dbReference type="ARBA" id="ARBA00012417"/>
    </source>
</evidence>
<evidence type="ECO:0000259" key="18">
    <source>
        <dbReference type="SMART" id="SM00474"/>
    </source>
</evidence>
<feature type="compositionally biased region" description="Low complexity" evidence="17">
    <location>
        <begin position="317"/>
        <end position="341"/>
    </location>
</feature>
<gene>
    <name evidence="16 21" type="primary">polA</name>
    <name evidence="21" type="ORF">H9862_06450</name>
</gene>
<dbReference type="NCBIfam" id="NF004397">
    <property type="entry name" value="PRK05755.1"/>
    <property type="match status" value="1"/>
</dbReference>
<dbReference type="GO" id="GO:0006302">
    <property type="term" value="P:double-strand break repair"/>
    <property type="evidence" value="ECO:0007669"/>
    <property type="project" value="TreeGrafter"/>
</dbReference>
<dbReference type="Pfam" id="PF01367">
    <property type="entry name" value="5_3_exonuc"/>
    <property type="match status" value="1"/>
</dbReference>
<dbReference type="GO" id="GO:0003677">
    <property type="term" value="F:DNA binding"/>
    <property type="evidence" value="ECO:0007669"/>
    <property type="project" value="UniProtKB-UniRule"/>
</dbReference>
<evidence type="ECO:0000256" key="16">
    <source>
        <dbReference type="RuleBase" id="RU004460"/>
    </source>
</evidence>
<dbReference type="Pfam" id="PF02739">
    <property type="entry name" value="5_3_exonuc_N"/>
    <property type="match status" value="1"/>
</dbReference>
<feature type="domain" description="DNA-directed DNA polymerase family A palm" evidence="20">
    <location>
        <begin position="710"/>
        <end position="915"/>
    </location>
</feature>
<keyword evidence="4 16" id="KW-0808">Transferase</keyword>
<evidence type="ECO:0000256" key="4">
    <source>
        <dbReference type="ARBA" id="ARBA00022679"/>
    </source>
</evidence>
<keyword evidence="7" id="KW-0540">Nuclease</keyword>
<feature type="domain" description="3'-5' exonuclease" evidence="18">
    <location>
        <begin position="363"/>
        <end position="537"/>
    </location>
</feature>
<evidence type="ECO:0000256" key="12">
    <source>
        <dbReference type="ARBA" id="ARBA00023125"/>
    </source>
</evidence>
<dbReference type="InterPro" id="IPR020046">
    <property type="entry name" value="5-3_exonucl_a-hlix_arch_N"/>
</dbReference>
<accession>A0A9D1VBX7</accession>
<reference evidence="21" key="1">
    <citation type="journal article" date="2021" name="PeerJ">
        <title>Extensive microbial diversity within the chicken gut microbiome revealed by metagenomics and culture.</title>
        <authorList>
            <person name="Gilroy R."/>
            <person name="Ravi A."/>
            <person name="Getino M."/>
            <person name="Pursley I."/>
            <person name="Horton D.L."/>
            <person name="Alikhan N.F."/>
            <person name="Baker D."/>
            <person name="Gharbi K."/>
            <person name="Hall N."/>
            <person name="Watson M."/>
            <person name="Adriaenssens E.M."/>
            <person name="Foster-Nyarko E."/>
            <person name="Jarju S."/>
            <person name="Secka A."/>
            <person name="Antonio M."/>
            <person name="Oren A."/>
            <person name="Chaudhuri R.R."/>
            <person name="La Ragione R."/>
            <person name="Hildebrand F."/>
            <person name="Pallen M.J."/>
        </authorList>
    </citation>
    <scope>NUCLEOTIDE SEQUENCE</scope>
    <source>
        <strain evidence="21">14975</strain>
    </source>
</reference>
<dbReference type="PRINTS" id="PR00868">
    <property type="entry name" value="DNAPOLI"/>
</dbReference>
<dbReference type="SUPFAM" id="SSF53098">
    <property type="entry name" value="Ribonuclease H-like"/>
    <property type="match status" value="1"/>
</dbReference>
<name>A0A9D1VBX7_9BACT</name>
<organism evidence="21 22">
    <name type="scientific">Candidatus Akkermansia intestinigallinarum</name>
    <dbReference type="NCBI Taxonomy" id="2838431"/>
    <lineage>
        <taxon>Bacteria</taxon>
        <taxon>Pseudomonadati</taxon>
        <taxon>Verrucomicrobiota</taxon>
        <taxon>Verrucomicrobiia</taxon>
        <taxon>Verrucomicrobiales</taxon>
        <taxon>Akkermansiaceae</taxon>
        <taxon>Akkermansia</taxon>
    </lineage>
</organism>
<keyword evidence="12 16" id="KW-0238">DNA-binding</keyword>
<dbReference type="InterPro" id="IPR029060">
    <property type="entry name" value="PIN-like_dom_sf"/>
</dbReference>
<dbReference type="Gene3D" id="1.10.150.20">
    <property type="entry name" value="5' to 3' exonuclease, C-terminal subdomain"/>
    <property type="match status" value="2"/>
</dbReference>
<dbReference type="GO" id="GO:0006261">
    <property type="term" value="P:DNA-templated DNA replication"/>
    <property type="evidence" value="ECO:0007669"/>
    <property type="project" value="UniProtKB-UniRule"/>
</dbReference>
<keyword evidence="5 16" id="KW-0548">Nucleotidyltransferase</keyword>
<dbReference type="Proteomes" id="UP000823964">
    <property type="component" value="Unassembled WGS sequence"/>
</dbReference>
<dbReference type="EC" id="2.7.7.7" evidence="2 15"/>
<dbReference type="FunFam" id="1.20.1060.10:FF:000001">
    <property type="entry name" value="DNA polymerase I"/>
    <property type="match status" value="1"/>
</dbReference>
<dbReference type="Gene3D" id="3.40.50.1010">
    <property type="entry name" value="5'-nuclease"/>
    <property type="match status" value="1"/>
</dbReference>
<keyword evidence="6 16" id="KW-0235">DNA replication</keyword>
<dbReference type="CDD" id="cd09859">
    <property type="entry name" value="PIN_53EXO"/>
    <property type="match status" value="1"/>
</dbReference>
<keyword evidence="13 16" id="KW-0234">DNA repair</keyword>
<dbReference type="PANTHER" id="PTHR10133">
    <property type="entry name" value="DNA POLYMERASE I"/>
    <property type="match status" value="1"/>
</dbReference>
<dbReference type="NCBIfam" id="TIGR00593">
    <property type="entry name" value="pola"/>
    <property type="match status" value="1"/>
</dbReference>
<keyword evidence="11 16" id="KW-0239">DNA-directed DNA polymerase</keyword>
<dbReference type="FunFam" id="1.10.150.20:FF:000002">
    <property type="entry name" value="DNA polymerase I"/>
    <property type="match status" value="1"/>
</dbReference>
<comment type="function">
    <text evidence="16">In addition to polymerase activity, this DNA polymerase exhibits 3'-5' and 5'-3' exonuclease activity.</text>
</comment>
<feature type="domain" description="5'-3' exonuclease" evidence="19">
    <location>
        <begin position="1"/>
        <end position="264"/>
    </location>
</feature>
<keyword evidence="10 16" id="KW-0269">Exonuclease</keyword>
<evidence type="ECO:0000256" key="10">
    <source>
        <dbReference type="ARBA" id="ARBA00022839"/>
    </source>
</evidence>
<dbReference type="InterPro" id="IPR019760">
    <property type="entry name" value="DNA-dir_DNA_pol_A_CS"/>
</dbReference>
<dbReference type="SMART" id="SM00474">
    <property type="entry name" value="35EXOc"/>
    <property type="match status" value="1"/>
</dbReference>
<dbReference type="FunFam" id="1.10.150.20:FF:000003">
    <property type="entry name" value="DNA polymerase I"/>
    <property type="match status" value="1"/>
</dbReference>
<dbReference type="InterPro" id="IPR002298">
    <property type="entry name" value="DNA_polymerase_A"/>
</dbReference>
<dbReference type="CDD" id="cd09898">
    <property type="entry name" value="H3TH_53EXO"/>
    <property type="match status" value="1"/>
</dbReference>
<dbReference type="InterPro" id="IPR043502">
    <property type="entry name" value="DNA/RNA_pol_sf"/>
</dbReference>
<dbReference type="CDD" id="cd06139">
    <property type="entry name" value="DNA_polA_I_Ecoli_like_exo"/>
    <property type="match status" value="1"/>
</dbReference>
<proteinExistence type="inferred from homology"/>
<evidence type="ECO:0000256" key="14">
    <source>
        <dbReference type="ARBA" id="ARBA00049244"/>
    </source>
</evidence>
<dbReference type="SMART" id="SM00482">
    <property type="entry name" value="POLAc"/>
    <property type="match status" value="1"/>
</dbReference>
<dbReference type="EMBL" id="DXFQ01000115">
    <property type="protein sequence ID" value="HIX20220.1"/>
    <property type="molecule type" value="Genomic_DNA"/>
</dbReference>
<evidence type="ECO:0000313" key="22">
    <source>
        <dbReference type="Proteomes" id="UP000823964"/>
    </source>
</evidence>
<evidence type="ECO:0000256" key="9">
    <source>
        <dbReference type="ARBA" id="ARBA00022801"/>
    </source>
</evidence>
<sequence>MESLYILDGMALTYRAFYAFVNSPMRNSAGLNTSAMFGFINTVLSLIDKHHPDRLVACLDAPGPTFRHREYPDYKATRQAAPQELKDSVPWIIDILAALNIPTLSREGWEADDLIGTVTRLADESGQLHSFMVSKDKDLGQLLSPTCSFLKPGNRNSDFERVDMNDFLAEWGITRPAQVIDMLALMGDSSDNIPGVPGVGAVTARKLIAQFGSLDELLARTAEVKGKMREKIEGHAEQARLSYRLATIRRDAELGIGLDDCRRRDFDLPALEKLLRRLEFSQLLKKLCGGTAAAAGDAALGELFAAAGRRPSDRGQGDASTPAADGSDASAAPADGRGASAESQPDLFSLPELSDAKSRPHDYRLIDSDAACRELAERLAAAPRWAFDTETTGLNTFSDRLLGMSFCLQDGEAFYVSLPAAEAASRLELFRRAFSCPAEKIGLNLKFDLKVLHRAGVSVAGPFFDVQLVHQLLHPEQRHNMDDMAEALLRYRTIRLEDIAGKDFDTAAVPVETMAEYAAEDAEVTWRLAELLRRELAASGQQGVMDDIEHPLLPVIVAIEEEGMKLDPAKLEESSREMGEAIEDIRRRIDEELQEIVGHTVNLNSPKQLGDLLFGELKLDAKPKKTRTGQYVTDEETLRRLEGRSPLVADILKYRELSKLKSTYLDALPRCIEPTDGRIHATLHQLATTTGRLACQNPNLQNIPIRSDAGRFIRSAFVARSEDYLILSADYSQVELRIMAALSSDEAMIDAFRHERDVHAETAARLYGIPRSEVTADMRRAAKTVNFGIIYGISAFGLSQRLGCPRSEAEALISSYFAQFPKVKSFMDELVARASACGYAETLCGRRRYLPDLQNRNFNLRAAAERNAINTPIQGSAADMIKRAMLRVAALLEGRRSRLIMQIHDELLLDLHRDEAEELTPLLVDAMQQALPLPNGVPLVVETGTASNWLDAH</sequence>
<dbReference type="Gene3D" id="3.30.70.370">
    <property type="match status" value="1"/>
</dbReference>
<evidence type="ECO:0000256" key="11">
    <source>
        <dbReference type="ARBA" id="ARBA00022932"/>
    </source>
</evidence>
<dbReference type="CDD" id="cd08637">
    <property type="entry name" value="DNA_pol_A_pol_I_C"/>
    <property type="match status" value="1"/>
</dbReference>
<evidence type="ECO:0000256" key="17">
    <source>
        <dbReference type="SAM" id="MobiDB-lite"/>
    </source>
</evidence>
<comment type="caution">
    <text evidence="21">The sequence shown here is derived from an EMBL/GenBank/DDBJ whole genome shotgun (WGS) entry which is preliminary data.</text>
</comment>
<evidence type="ECO:0000313" key="21">
    <source>
        <dbReference type="EMBL" id="HIX20220.1"/>
    </source>
</evidence>
<evidence type="ECO:0000256" key="1">
    <source>
        <dbReference type="ARBA" id="ARBA00007705"/>
    </source>
</evidence>
<dbReference type="Gene3D" id="1.20.1060.10">
    <property type="entry name" value="Taq DNA Polymerase, Chain T, domain 4"/>
    <property type="match status" value="1"/>
</dbReference>
<dbReference type="SUPFAM" id="SSF88723">
    <property type="entry name" value="PIN domain-like"/>
    <property type="match status" value="1"/>
</dbReference>
<dbReference type="SMART" id="SM00279">
    <property type="entry name" value="HhH2"/>
    <property type="match status" value="1"/>
</dbReference>
<dbReference type="GO" id="GO:0003887">
    <property type="term" value="F:DNA-directed DNA polymerase activity"/>
    <property type="evidence" value="ECO:0007669"/>
    <property type="project" value="UniProtKB-UniRule"/>
</dbReference>
<dbReference type="InterPro" id="IPR002421">
    <property type="entry name" value="5-3_exonuclease"/>
</dbReference>
<keyword evidence="8 16" id="KW-0227">DNA damage</keyword>
<evidence type="ECO:0000256" key="15">
    <source>
        <dbReference type="NCBIfam" id="TIGR00593"/>
    </source>
</evidence>
<dbReference type="PROSITE" id="PS00447">
    <property type="entry name" value="DNA_POLYMERASE_A"/>
    <property type="match status" value="1"/>
</dbReference>
<evidence type="ECO:0000259" key="20">
    <source>
        <dbReference type="SMART" id="SM00482"/>
    </source>
</evidence>
<dbReference type="GO" id="GO:0008408">
    <property type="term" value="F:3'-5' exonuclease activity"/>
    <property type="evidence" value="ECO:0007669"/>
    <property type="project" value="UniProtKB-UniRule"/>
</dbReference>
<dbReference type="Pfam" id="PF01612">
    <property type="entry name" value="DNA_pol_A_exo1"/>
    <property type="match status" value="1"/>
</dbReference>
<evidence type="ECO:0000256" key="3">
    <source>
        <dbReference type="ARBA" id="ARBA00020311"/>
    </source>
</evidence>
<dbReference type="Pfam" id="PF00476">
    <property type="entry name" value="DNA_pol_A"/>
    <property type="match status" value="1"/>
</dbReference>
<evidence type="ECO:0000256" key="6">
    <source>
        <dbReference type="ARBA" id="ARBA00022705"/>
    </source>
</evidence>
<evidence type="ECO:0000256" key="8">
    <source>
        <dbReference type="ARBA" id="ARBA00022763"/>
    </source>
</evidence>